<evidence type="ECO:0008006" key="4">
    <source>
        <dbReference type="Google" id="ProtNLM"/>
    </source>
</evidence>
<feature type="chain" id="PRO_5041226823" description="Secreted protein" evidence="1">
    <location>
        <begin position="25"/>
        <end position="84"/>
    </location>
</feature>
<feature type="signal peptide" evidence="1">
    <location>
        <begin position="1"/>
        <end position="24"/>
    </location>
</feature>
<evidence type="ECO:0000256" key="1">
    <source>
        <dbReference type="SAM" id="SignalP"/>
    </source>
</evidence>
<organism evidence="2 3">
    <name type="scientific">Armillaria luteobubalina</name>
    <dbReference type="NCBI Taxonomy" id="153913"/>
    <lineage>
        <taxon>Eukaryota</taxon>
        <taxon>Fungi</taxon>
        <taxon>Dikarya</taxon>
        <taxon>Basidiomycota</taxon>
        <taxon>Agaricomycotina</taxon>
        <taxon>Agaricomycetes</taxon>
        <taxon>Agaricomycetidae</taxon>
        <taxon>Agaricales</taxon>
        <taxon>Marasmiineae</taxon>
        <taxon>Physalacriaceae</taxon>
        <taxon>Armillaria</taxon>
    </lineage>
</organism>
<name>A0AA39UXX2_9AGAR</name>
<protein>
    <recommendedName>
        <fullName evidence="4">Secreted protein</fullName>
    </recommendedName>
</protein>
<reference evidence="2" key="1">
    <citation type="submission" date="2023-06" db="EMBL/GenBank/DDBJ databases">
        <authorList>
            <consortium name="Lawrence Berkeley National Laboratory"/>
            <person name="Ahrendt S."/>
            <person name="Sahu N."/>
            <person name="Indic B."/>
            <person name="Wong-Bajracharya J."/>
            <person name="Merenyi Z."/>
            <person name="Ke H.-M."/>
            <person name="Monk M."/>
            <person name="Kocsube S."/>
            <person name="Drula E."/>
            <person name="Lipzen A."/>
            <person name="Balint B."/>
            <person name="Henrissat B."/>
            <person name="Andreopoulos B."/>
            <person name="Martin F.M."/>
            <person name="Harder C.B."/>
            <person name="Rigling D."/>
            <person name="Ford K.L."/>
            <person name="Foster G.D."/>
            <person name="Pangilinan J."/>
            <person name="Papanicolaou A."/>
            <person name="Barry K."/>
            <person name="LaButti K."/>
            <person name="Viragh M."/>
            <person name="Koriabine M."/>
            <person name="Yan M."/>
            <person name="Riley R."/>
            <person name="Champramary S."/>
            <person name="Plett K.L."/>
            <person name="Tsai I.J."/>
            <person name="Slot J."/>
            <person name="Sipos G."/>
            <person name="Plett J."/>
            <person name="Nagy L.G."/>
            <person name="Grigoriev I.V."/>
        </authorList>
    </citation>
    <scope>NUCLEOTIDE SEQUENCE</scope>
    <source>
        <strain evidence="2">HWK02</strain>
    </source>
</reference>
<evidence type="ECO:0000313" key="3">
    <source>
        <dbReference type="Proteomes" id="UP001175228"/>
    </source>
</evidence>
<proteinExistence type="predicted"/>
<dbReference type="AlphaFoldDB" id="A0AA39UXX2"/>
<dbReference type="Proteomes" id="UP001175228">
    <property type="component" value="Unassembled WGS sequence"/>
</dbReference>
<sequence length="84" mass="9252">MNQRHASSDCVLLLLATLVFLSSPRAPPEMATQYRHHVSSTGSTRRDRINTTIEINIFVCCNNWAVRDSSSSSSCSSLSIAPRV</sequence>
<feature type="non-terminal residue" evidence="2">
    <location>
        <position position="84"/>
    </location>
</feature>
<evidence type="ECO:0000313" key="2">
    <source>
        <dbReference type="EMBL" id="KAK0497595.1"/>
    </source>
</evidence>
<dbReference type="EMBL" id="JAUEPU010000013">
    <property type="protein sequence ID" value="KAK0497595.1"/>
    <property type="molecule type" value="Genomic_DNA"/>
</dbReference>
<comment type="caution">
    <text evidence="2">The sequence shown here is derived from an EMBL/GenBank/DDBJ whole genome shotgun (WGS) entry which is preliminary data.</text>
</comment>
<gene>
    <name evidence="2" type="ORF">EDD18DRAFT_1163044</name>
</gene>
<keyword evidence="1" id="KW-0732">Signal</keyword>
<keyword evidence="3" id="KW-1185">Reference proteome</keyword>
<accession>A0AA39UXX2</accession>